<dbReference type="CDD" id="cd07363">
    <property type="entry name" value="45_DOPA_Dioxygenase"/>
    <property type="match status" value="1"/>
</dbReference>
<reference evidence="9 10" key="1">
    <citation type="submission" date="2020-04" db="EMBL/GenBank/DDBJ databases">
        <title>Genome Assembly and Annotation of Botryosphaeria dothidea sdau 11-99, a Latent Pathogen of Apple Fruit Ring Rot in China.</title>
        <authorList>
            <person name="Yu C."/>
            <person name="Diao Y."/>
            <person name="Lu Q."/>
            <person name="Zhao J."/>
            <person name="Cui S."/>
            <person name="Peng C."/>
            <person name="He B."/>
            <person name="Liu H."/>
        </authorList>
    </citation>
    <scope>NUCLEOTIDE SEQUENCE [LARGE SCALE GENOMIC DNA]</scope>
    <source>
        <strain evidence="9">Sdau11-99</strain>
        <strain evidence="10">sdau11-99</strain>
    </source>
</reference>
<dbReference type="SUPFAM" id="SSF53213">
    <property type="entry name" value="LigB-like"/>
    <property type="match status" value="1"/>
</dbReference>
<evidence type="ECO:0000313" key="9">
    <source>
        <dbReference type="EMBL" id="KAF4305158.1"/>
    </source>
</evidence>
<feature type="signal peptide" evidence="6">
    <location>
        <begin position="1"/>
        <end position="27"/>
    </location>
</feature>
<proteinExistence type="inferred from homology"/>
<dbReference type="PANTHER" id="PTHR30096:SF0">
    <property type="entry name" value="4,5-DOPA DIOXYGENASE EXTRADIOL-LIKE PROTEIN"/>
    <property type="match status" value="1"/>
</dbReference>
<dbReference type="PANTHER" id="PTHR30096">
    <property type="entry name" value="4,5-DOPA DIOXYGENASE EXTRADIOL-LIKE PROTEIN"/>
    <property type="match status" value="1"/>
</dbReference>
<feature type="domain" description="Extradiol ring-cleavage dioxygenase class III enzyme subunit B" evidence="7">
    <location>
        <begin position="53"/>
        <end position="308"/>
    </location>
</feature>
<dbReference type="Gene3D" id="3.40.830.10">
    <property type="entry name" value="LigB-like"/>
    <property type="match status" value="1"/>
</dbReference>
<dbReference type="PIRSF" id="PIRSF006157">
    <property type="entry name" value="Doxgns_DODA"/>
    <property type="match status" value="1"/>
</dbReference>
<comment type="cofactor">
    <cofactor evidence="1">
        <name>Zn(2+)</name>
        <dbReference type="ChEBI" id="CHEBI:29105"/>
    </cofactor>
</comment>
<dbReference type="Proteomes" id="UP000572817">
    <property type="component" value="Unassembled WGS sequence"/>
</dbReference>
<dbReference type="Pfam" id="PF02900">
    <property type="entry name" value="LigB"/>
    <property type="match status" value="1"/>
</dbReference>
<comment type="caution">
    <text evidence="9">The sequence shown here is derived from an EMBL/GenBank/DDBJ whole genome shotgun (WGS) entry which is preliminary data.</text>
</comment>
<evidence type="ECO:0000256" key="1">
    <source>
        <dbReference type="ARBA" id="ARBA00001947"/>
    </source>
</evidence>
<name>A0A8H4N2Y1_9PEZI</name>
<protein>
    <submittedName>
        <fullName evidence="9">Extradiol ring-cleavage dioxygenase class III enzyme subunit B</fullName>
    </submittedName>
</protein>
<keyword evidence="10" id="KW-1185">Reference proteome</keyword>
<feature type="chain" id="PRO_5035101646" evidence="6">
    <location>
        <begin position="28"/>
        <end position="319"/>
    </location>
</feature>
<evidence type="ECO:0000313" key="10">
    <source>
        <dbReference type="Proteomes" id="UP000572817"/>
    </source>
</evidence>
<dbReference type="OrthoDB" id="7396853at2759"/>
<evidence type="ECO:0000256" key="5">
    <source>
        <dbReference type="ARBA" id="ARBA00023002"/>
    </source>
</evidence>
<dbReference type="GO" id="GO:0008198">
    <property type="term" value="F:ferrous iron binding"/>
    <property type="evidence" value="ECO:0007669"/>
    <property type="project" value="InterPro"/>
</dbReference>
<sequence length="319" mass="35207">MKSPSPLFVMASFLSALRRSLLPAAAASDIQQQPFHFAANQSSANMPRAPVVCVSHGGGPLPILGDPEHANFVKSMREKVPDILKLGTPEQPRAIVLVTAHWSERNPTISNGQKHSLLYDYSGFPPESYKLKYDAPGAPDVANEVAEALKSEGLSPEFDEDRGWDHGVFIPMLLINPKADVPIVQMSVLRSENPADHFRMGRALSKLRDSNVAIVGSGFPTLHNFRAMFSGLTHESSFKSKNDAWSRAVNEAVKEQDPEERQKKLEGWRKFPGAYDMHPRGGADHFLPLIVCAGAAGEAKGKTYTDKFMGLDMFSYYWK</sequence>
<comment type="similarity">
    <text evidence="2">Belongs to the DODA-type extradiol aromatic ring-opening dioxygenase family.</text>
</comment>
<dbReference type="GO" id="GO:0008270">
    <property type="term" value="F:zinc ion binding"/>
    <property type="evidence" value="ECO:0007669"/>
    <property type="project" value="InterPro"/>
</dbReference>
<organism evidence="9 10">
    <name type="scientific">Botryosphaeria dothidea</name>
    <dbReference type="NCBI Taxonomy" id="55169"/>
    <lineage>
        <taxon>Eukaryota</taxon>
        <taxon>Fungi</taxon>
        <taxon>Dikarya</taxon>
        <taxon>Ascomycota</taxon>
        <taxon>Pezizomycotina</taxon>
        <taxon>Dothideomycetes</taxon>
        <taxon>Dothideomycetes incertae sedis</taxon>
        <taxon>Botryosphaeriales</taxon>
        <taxon>Botryosphaeriaceae</taxon>
        <taxon>Botryosphaeria</taxon>
    </lineage>
</organism>
<keyword evidence="6" id="KW-0732">Signal</keyword>
<keyword evidence="5" id="KW-0560">Oxidoreductase</keyword>
<dbReference type="AlphaFoldDB" id="A0A8H4N2Y1"/>
<keyword evidence="4" id="KW-0862">Zinc</keyword>
<evidence type="ECO:0000256" key="2">
    <source>
        <dbReference type="ARBA" id="ARBA00007581"/>
    </source>
</evidence>
<keyword evidence="3" id="KW-0479">Metal-binding</keyword>
<dbReference type="EMBL" id="WWBZ02000040">
    <property type="protein sequence ID" value="KAF4305158.1"/>
    <property type="molecule type" value="Genomic_DNA"/>
</dbReference>
<evidence type="ECO:0000256" key="6">
    <source>
        <dbReference type="SAM" id="SignalP"/>
    </source>
</evidence>
<gene>
    <name evidence="9" type="ORF">GTA08_BOTSDO07203</name>
    <name evidence="8" type="ORF">GTA08_BOTSDO11398</name>
</gene>
<evidence type="ECO:0000313" key="8">
    <source>
        <dbReference type="EMBL" id="KAF4301325.1"/>
    </source>
</evidence>
<dbReference type="InterPro" id="IPR004183">
    <property type="entry name" value="Xdiol_dOase_suB"/>
</dbReference>
<dbReference type="EMBL" id="WWBZ02000082">
    <property type="protein sequence ID" value="KAF4301325.1"/>
    <property type="molecule type" value="Genomic_DNA"/>
</dbReference>
<evidence type="ECO:0000256" key="3">
    <source>
        <dbReference type="ARBA" id="ARBA00022723"/>
    </source>
</evidence>
<accession>A0A8H4N2Y1</accession>
<keyword evidence="9" id="KW-0223">Dioxygenase</keyword>
<evidence type="ECO:0000256" key="4">
    <source>
        <dbReference type="ARBA" id="ARBA00022833"/>
    </source>
</evidence>
<dbReference type="InterPro" id="IPR014436">
    <property type="entry name" value="Extradiol_dOase_DODA"/>
</dbReference>
<evidence type="ECO:0000259" key="7">
    <source>
        <dbReference type="Pfam" id="PF02900"/>
    </source>
</evidence>
<dbReference type="GO" id="GO:0016702">
    <property type="term" value="F:oxidoreductase activity, acting on single donors with incorporation of molecular oxygen, incorporation of two atoms of oxygen"/>
    <property type="evidence" value="ECO:0007669"/>
    <property type="project" value="UniProtKB-ARBA"/>
</dbReference>